<keyword evidence="2" id="KW-0732">Signal</keyword>
<evidence type="ECO:0000256" key="2">
    <source>
        <dbReference type="SAM" id="SignalP"/>
    </source>
</evidence>
<feature type="signal peptide" evidence="2">
    <location>
        <begin position="1"/>
        <end position="21"/>
    </location>
</feature>
<evidence type="ECO:0008006" key="5">
    <source>
        <dbReference type="Google" id="ProtNLM"/>
    </source>
</evidence>
<dbReference type="Proteomes" id="UP000494363">
    <property type="component" value="Unassembled WGS sequence"/>
</dbReference>
<accession>A0A6J5DG53</accession>
<name>A0A6J5DG53_9BURK</name>
<dbReference type="EMBL" id="CADIKH010000007">
    <property type="protein sequence ID" value="CAB3752414.1"/>
    <property type="molecule type" value="Genomic_DNA"/>
</dbReference>
<keyword evidence="4" id="KW-1185">Reference proteome</keyword>
<evidence type="ECO:0000256" key="1">
    <source>
        <dbReference type="SAM" id="MobiDB-lite"/>
    </source>
</evidence>
<evidence type="ECO:0000313" key="4">
    <source>
        <dbReference type="Proteomes" id="UP000494363"/>
    </source>
</evidence>
<feature type="chain" id="PRO_5027040969" description="DUF4124 domain-containing protein" evidence="2">
    <location>
        <begin position="22"/>
        <end position="102"/>
    </location>
</feature>
<proteinExistence type="predicted"/>
<evidence type="ECO:0000313" key="3">
    <source>
        <dbReference type="EMBL" id="CAB3752414.1"/>
    </source>
</evidence>
<organism evidence="3 4">
    <name type="scientific">Paraburkholderia humisilvae</name>
    <dbReference type="NCBI Taxonomy" id="627669"/>
    <lineage>
        <taxon>Bacteria</taxon>
        <taxon>Pseudomonadati</taxon>
        <taxon>Pseudomonadota</taxon>
        <taxon>Betaproteobacteria</taxon>
        <taxon>Burkholderiales</taxon>
        <taxon>Burkholderiaceae</taxon>
        <taxon>Paraburkholderia</taxon>
    </lineage>
</organism>
<protein>
    <recommendedName>
        <fullName evidence="5">DUF4124 domain-containing protein</fullName>
    </recommendedName>
</protein>
<feature type="compositionally biased region" description="Gly residues" evidence="1">
    <location>
        <begin position="57"/>
        <end position="68"/>
    </location>
</feature>
<feature type="compositionally biased region" description="Polar residues" evidence="1">
    <location>
        <begin position="72"/>
        <end position="81"/>
    </location>
</feature>
<dbReference type="AlphaFoldDB" id="A0A6J5DG53"/>
<reference evidence="3 4" key="1">
    <citation type="submission" date="2020-04" db="EMBL/GenBank/DDBJ databases">
        <authorList>
            <person name="De Canck E."/>
        </authorList>
    </citation>
    <scope>NUCLEOTIDE SEQUENCE [LARGE SCALE GENOMIC DNA]</scope>
    <source>
        <strain evidence="3 4">LMG 29542</strain>
    </source>
</reference>
<sequence length="102" mass="10688">MSIVFWVASMLTLVVPCVVLAAPTDLFCVHGGTPQRDGQTWRCPDKSLAISKATLGGQPGRYVGGGTHGRSNRANVDSATSDRPAPSGDVSRQQGDHTSPEP</sequence>
<gene>
    <name evidence="3" type="ORF">LMG29542_01737</name>
</gene>
<feature type="region of interest" description="Disordered" evidence="1">
    <location>
        <begin position="54"/>
        <end position="102"/>
    </location>
</feature>